<dbReference type="AlphaFoldDB" id="A0A1I3DV97"/>
<keyword evidence="1" id="KW-0812">Transmembrane</keyword>
<keyword evidence="3" id="KW-1185">Reference proteome</keyword>
<keyword evidence="1" id="KW-1133">Transmembrane helix</keyword>
<dbReference type="STRING" id="1125876.SAMN05443292_0725"/>
<dbReference type="Proteomes" id="UP000198931">
    <property type="component" value="Unassembled WGS sequence"/>
</dbReference>
<evidence type="ECO:0000313" key="3">
    <source>
        <dbReference type="Proteomes" id="UP000198931"/>
    </source>
</evidence>
<proteinExistence type="predicted"/>
<evidence type="ECO:0000256" key="1">
    <source>
        <dbReference type="SAM" id="Phobius"/>
    </source>
</evidence>
<dbReference type="RefSeq" id="WP_090078769.1">
    <property type="nucleotide sequence ID" value="NZ_FOQT01000001.1"/>
</dbReference>
<feature type="transmembrane region" description="Helical" evidence="1">
    <location>
        <begin position="24"/>
        <end position="44"/>
    </location>
</feature>
<reference evidence="2 3" key="1">
    <citation type="submission" date="2016-10" db="EMBL/GenBank/DDBJ databases">
        <authorList>
            <person name="de Groot N.N."/>
        </authorList>
    </citation>
    <scope>NUCLEOTIDE SEQUENCE [LARGE SCALE GENOMIC DNA]</scope>
    <source>
        <strain evidence="2 3">DSM 26000</strain>
    </source>
</reference>
<gene>
    <name evidence="2" type="ORF">SAMN05443292_0725</name>
</gene>
<protein>
    <submittedName>
        <fullName evidence="2">Uncharacterized protein</fullName>
    </submittedName>
</protein>
<feature type="transmembrane region" description="Helical" evidence="1">
    <location>
        <begin position="59"/>
        <end position="79"/>
    </location>
</feature>
<dbReference type="EMBL" id="FOQT01000001">
    <property type="protein sequence ID" value="SFH90657.1"/>
    <property type="molecule type" value="Genomic_DNA"/>
</dbReference>
<accession>A0A1I3DV97</accession>
<sequence>MESNFNLKVFSDTIIVSISVKPQFYAYLLLILVTSLLILPFFLINLNNESFTFELFLELFIYLILIELFPLKYCFWNVFGKETLLFTKKSLSYKHVYGLISSNMKVVPHKNISVIFYNILIEKNKKFGKINFLEENDETGLIELIHKTSILISEENYECFILEFDKLFLLETFSLN</sequence>
<evidence type="ECO:0000313" key="2">
    <source>
        <dbReference type="EMBL" id="SFH90657.1"/>
    </source>
</evidence>
<organism evidence="2 3">
    <name type="scientific">Halpernia frigidisoli</name>
    <dbReference type="NCBI Taxonomy" id="1125876"/>
    <lineage>
        <taxon>Bacteria</taxon>
        <taxon>Pseudomonadati</taxon>
        <taxon>Bacteroidota</taxon>
        <taxon>Flavobacteriia</taxon>
        <taxon>Flavobacteriales</taxon>
        <taxon>Weeksellaceae</taxon>
        <taxon>Chryseobacterium group</taxon>
        <taxon>Halpernia</taxon>
    </lineage>
</organism>
<name>A0A1I3DV97_9FLAO</name>
<dbReference type="OrthoDB" id="1376449at2"/>
<keyword evidence="1" id="KW-0472">Membrane</keyword>